<feature type="region of interest" description="Disordered" evidence="1">
    <location>
        <begin position="1"/>
        <end position="89"/>
    </location>
</feature>
<name>A0A9P8ABD2_9AGAR</name>
<evidence type="ECO:0000256" key="1">
    <source>
        <dbReference type="SAM" id="MobiDB-lite"/>
    </source>
</evidence>
<protein>
    <submittedName>
        <fullName evidence="2">Uncharacterized protein</fullName>
    </submittedName>
</protein>
<organism evidence="2 3">
    <name type="scientific">Marasmius oreades</name>
    <name type="common">fairy-ring Marasmius</name>
    <dbReference type="NCBI Taxonomy" id="181124"/>
    <lineage>
        <taxon>Eukaryota</taxon>
        <taxon>Fungi</taxon>
        <taxon>Dikarya</taxon>
        <taxon>Basidiomycota</taxon>
        <taxon>Agaricomycotina</taxon>
        <taxon>Agaricomycetes</taxon>
        <taxon>Agaricomycetidae</taxon>
        <taxon>Agaricales</taxon>
        <taxon>Marasmiineae</taxon>
        <taxon>Marasmiaceae</taxon>
        <taxon>Marasmius</taxon>
    </lineage>
</organism>
<sequence>MSRLDYGVLNTCDPSVRTTAHIPGDVHPQLLPDRYCPPDSISEDSSDDSSSGEAEDSHSEGVNGRRIPLKSQPNIRAMGVAPTPNQPKN</sequence>
<dbReference type="Proteomes" id="UP001049176">
    <property type="component" value="Chromosome 3"/>
</dbReference>
<dbReference type="KEGG" id="more:E1B28_006836"/>
<evidence type="ECO:0000313" key="2">
    <source>
        <dbReference type="EMBL" id="KAG7096163.1"/>
    </source>
</evidence>
<dbReference type="GeneID" id="66075912"/>
<dbReference type="RefSeq" id="XP_043012633.1">
    <property type="nucleotide sequence ID" value="XM_043151537.1"/>
</dbReference>
<dbReference type="AlphaFoldDB" id="A0A9P8ABD2"/>
<evidence type="ECO:0000313" key="3">
    <source>
        <dbReference type="Proteomes" id="UP001049176"/>
    </source>
</evidence>
<proteinExistence type="predicted"/>
<reference evidence="2" key="1">
    <citation type="journal article" date="2021" name="Genome Biol. Evol.">
        <title>The assembled and annotated genome of the fairy-ring fungus Marasmius oreades.</title>
        <authorList>
            <person name="Hiltunen M."/>
            <person name="Ament-Velasquez S.L."/>
            <person name="Johannesson H."/>
        </authorList>
    </citation>
    <scope>NUCLEOTIDE SEQUENCE</scope>
    <source>
        <strain evidence="2">03SP1</strain>
    </source>
</reference>
<accession>A0A9P8ABD2</accession>
<keyword evidence="3" id="KW-1185">Reference proteome</keyword>
<dbReference type="EMBL" id="CM032183">
    <property type="protein sequence ID" value="KAG7096163.1"/>
    <property type="molecule type" value="Genomic_DNA"/>
</dbReference>
<gene>
    <name evidence="2" type="ORF">E1B28_006836</name>
</gene>
<comment type="caution">
    <text evidence="2">The sequence shown here is derived from an EMBL/GenBank/DDBJ whole genome shotgun (WGS) entry which is preliminary data.</text>
</comment>